<dbReference type="OrthoDB" id="128410at2759"/>
<dbReference type="Proteomes" id="UP001165121">
    <property type="component" value="Unassembled WGS sequence"/>
</dbReference>
<dbReference type="EMBL" id="BSXT01001381">
    <property type="protein sequence ID" value="GMF41828.1"/>
    <property type="molecule type" value="Genomic_DNA"/>
</dbReference>
<keyword evidence="2" id="KW-0812">Transmembrane</keyword>
<comment type="caution">
    <text evidence="3">The sequence shown here is derived from an EMBL/GenBank/DDBJ whole genome shotgun (WGS) entry which is preliminary data.</text>
</comment>
<feature type="region of interest" description="Disordered" evidence="1">
    <location>
        <begin position="691"/>
        <end position="745"/>
    </location>
</feature>
<reference evidence="3" key="1">
    <citation type="submission" date="2023-04" db="EMBL/GenBank/DDBJ databases">
        <title>Phytophthora fragariaefolia NBRC 109709.</title>
        <authorList>
            <person name="Ichikawa N."/>
            <person name="Sato H."/>
            <person name="Tonouchi N."/>
        </authorList>
    </citation>
    <scope>NUCLEOTIDE SEQUENCE</scope>
    <source>
        <strain evidence="3">NBRC 109709</strain>
    </source>
</reference>
<feature type="compositionally biased region" description="Acidic residues" evidence="1">
    <location>
        <begin position="713"/>
        <end position="722"/>
    </location>
</feature>
<accession>A0A9W6XN64</accession>
<evidence type="ECO:0000256" key="2">
    <source>
        <dbReference type="SAM" id="Phobius"/>
    </source>
</evidence>
<feature type="region of interest" description="Disordered" evidence="1">
    <location>
        <begin position="270"/>
        <end position="290"/>
    </location>
</feature>
<evidence type="ECO:0000313" key="3">
    <source>
        <dbReference type="EMBL" id="GMF41828.1"/>
    </source>
</evidence>
<gene>
    <name evidence="3" type="ORF">Pfra01_001340300</name>
</gene>
<feature type="region of interest" description="Disordered" evidence="1">
    <location>
        <begin position="174"/>
        <end position="203"/>
    </location>
</feature>
<evidence type="ECO:0000256" key="1">
    <source>
        <dbReference type="SAM" id="MobiDB-lite"/>
    </source>
</evidence>
<feature type="transmembrane region" description="Helical" evidence="2">
    <location>
        <begin position="621"/>
        <end position="639"/>
    </location>
</feature>
<proteinExistence type="predicted"/>
<sequence>MGLQPSRLPPPSVLRRAEQQLQAPVNAALQHVTLRPTGQQLNAAGDFYSPVRPRDALKSSASEFRQHLAISRIKTPTPTPTPRHPLRYDQMKTPDRWRTTAMHSNQEELNESALRRWEEEDALQADRLLEQAAREGDHEALWDDLFYGTKAARAKTSQQLDQPVVYSTSNFPEVLSSSRSTSRDDSCYETEDRFPKSPYPSDYRGMLPSELSTMSISDQTKPSTVLQSDFGSHVVDSDATSPPTSTQTISEMLASMDKAFETQPLAGDLVARGDRNYDGSSGGGDKEQNSNCEAFAGELLMQSALSNAELPRWSVILVAACVLVGSCGFLMEELMSFTGLFSKNAPLSLSRAEQDRMRDRVIALQHELQGFQHSTSEIEVKSQTVLTQLQRHMNKMRLDRERHQDILAGEMQELRRYMLDITHELVEKERESIQTKLKELVKIQVINEVETNDHNTIAPSEDDSNDTVKEIVVEASSIIEAGTETHESVNVRTPGSSIEHVNDEQAIEKQCDVEHNEESTTMLTPHEGKETESSGLLGREQLGATQSDAILKAKQVVTPSILVVKDPKDGIEVVPEVHVDEIYIETTREAVAAHHEGVVKSTTNMTTTPKPARTGMSWDRFLLLVGIMFLVACVVLRVYNIHRRKRWFAERRRRRNQRALLLAQQRARAMADNQDDSDEWDTDCGVEEVSLMTPVRDSEDDEAKSEVHQSPEIDTDFEDDNQREEASNSHESYQAARTEVSDRCL</sequence>
<keyword evidence="2" id="KW-0472">Membrane</keyword>
<dbReference type="AlphaFoldDB" id="A0A9W6XN64"/>
<feature type="compositionally biased region" description="Basic and acidic residues" evidence="1">
    <location>
        <begin position="181"/>
        <end position="195"/>
    </location>
</feature>
<evidence type="ECO:0000313" key="4">
    <source>
        <dbReference type="Proteomes" id="UP001165121"/>
    </source>
</evidence>
<keyword evidence="4" id="KW-1185">Reference proteome</keyword>
<keyword evidence="2" id="KW-1133">Transmembrane helix</keyword>
<name>A0A9W6XN64_9STRA</name>
<organism evidence="3 4">
    <name type="scientific">Phytophthora fragariaefolia</name>
    <dbReference type="NCBI Taxonomy" id="1490495"/>
    <lineage>
        <taxon>Eukaryota</taxon>
        <taxon>Sar</taxon>
        <taxon>Stramenopiles</taxon>
        <taxon>Oomycota</taxon>
        <taxon>Peronosporomycetes</taxon>
        <taxon>Peronosporales</taxon>
        <taxon>Peronosporaceae</taxon>
        <taxon>Phytophthora</taxon>
    </lineage>
</organism>
<protein>
    <submittedName>
        <fullName evidence="3">Unnamed protein product</fullName>
    </submittedName>
</protein>